<keyword evidence="2" id="KW-0808">Transferase</keyword>
<comment type="caution">
    <text evidence="2">The sequence shown here is derived from an EMBL/GenBank/DDBJ whole genome shotgun (WGS) entry which is preliminary data.</text>
</comment>
<dbReference type="PROSITE" id="PS50878">
    <property type="entry name" value="RT_POL"/>
    <property type="match status" value="1"/>
</dbReference>
<reference evidence="2 3" key="1">
    <citation type="submission" date="2022-01" db="EMBL/GenBank/DDBJ databases">
        <title>A high-quality chromosome-level genome assembly of rohu carp, Labeo rohita.</title>
        <authorList>
            <person name="Arick M.A. II"/>
            <person name="Hsu C.-Y."/>
            <person name="Magbanua Z."/>
            <person name="Pechanova O."/>
            <person name="Grover C."/>
            <person name="Miller E."/>
            <person name="Thrash A."/>
            <person name="Ezzel L."/>
            <person name="Alam S."/>
            <person name="Benzie J."/>
            <person name="Hamilton M."/>
            <person name="Karsi A."/>
            <person name="Lawrence M.L."/>
            <person name="Peterson D.G."/>
        </authorList>
    </citation>
    <scope>NUCLEOTIDE SEQUENCE [LARGE SCALE GENOMIC DNA]</scope>
    <source>
        <strain evidence="3">BAU-BD-2019</strain>
        <tissue evidence="2">Blood</tissue>
    </source>
</reference>
<dbReference type="InterPro" id="IPR000477">
    <property type="entry name" value="RT_dom"/>
</dbReference>
<dbReference type="EMBL" id="JACTAM010000025">
    <property type="protein sequence ID" value="KAI2648194.1"/>
    <property type="molecule type" value="Genomic_DNA"/>
</dbReference>
<keyword evidence="2" id="KW-0695">RNA-directed DNA polymerase</keyword>
<sequence length="354" mass="39854">MMSALIFWTPLQFKKSKPKTVPWLNDATLVRWAKSMYLSELIVKNVHRPRMLFSTINAVVNPPVSNYLSETVEMCEKKIKKIRQNIRPSTYDPAVFSNPSAIFSQFSSVSISVIHDIVNQLKPSGSPCDVISPCLFREVFDVVGPVFLVFINKCLESGIVPDCLKHATVKPLLKSPSLDPTVLSNFRPISNISFLSKIFQQMQRFLNDNKIFDIFQSGFRKFHSTETALIKVMVNDVLMVTDSRDSVVLVLFDLSAAFDTVDHEVLLARLEQVVGIRGTVLSWFQSYLKNRSFSINIGQYYYLGAVPLSCGVPQGSILAPLLFSLYMLPLASIFKKSMACTITAMRTILNFICP</sequence>
<keyword evidence="3" id="KW-1185">Reference proteome</keyword>
<dbReference type="Pfam" id="PF00078">
    <property type="entry name" value="RVT_1"/>
    <property type="match status" value="1"/>
</dbReference>
<dbReference type="Proteomes" id="UP000830375">
    <property type="component" value="Unassembled WGS sequence"/>
</dbReference>
<evidence type="ECO:0000313" key="2">
    <source>
        <dbReference type="EMBL" id="KAI2648194.1"/>
    </source>
</evidence>
<organism evidence="2 3">
    <name type="scientific">Labeo rohita</name>
    <name type="common">Indian major carp</name>
    <name type="synonym">Cyprinus rohita</name>
    <dbReference type="NCBI Taxonomy" id="84645"/>
    <lineage>
        <taxon>Eukaryota</taxon>
        <taxon>Metazoa</taxon>
        <taxon>Chordata</taxon>
        <taxon>Craniata</taxon>
        <taxon>Vertebrata</taxon>
        <taxon>Euteleostomi</taxon>
        <taxon>Actinopterygii</taxon>
        <taxon>Neopterygii</taxon>
        <taxon>Teleostei</taxon>
        <taxon>Ostariophysi</taxon>
        <taxon>Cypriniformes</taxon>
        <taxon>Cyprinidae</taxon>
        <taxon>Labeoninae</taxon>
        <taxon>Labeonini</taxon>
        <taxon>Labeo</taxon>
    </lineage>
</organism>
<evidence type="ECO:0000313" key="3">
    <source>
        <dbReference type="Proteomes" id="UP000830375"/>
    </source>
</evidence>
<dbReference type="InterPro" id="IPR043502">
    <property type="entry name" value="DNA/RNA_pol_sf"/>
</dbReference>
<dbReference type="PANTHER" id="PTHR33332">
    <property type="entry name" value="REVERSE TRANSCRIPTASE DOMAIN-CONTAINING PROTEIN"/>
    <property type="match status" value="1"/>
</dbReference>
<name>A0ABQ8LCZ6_LABRO</name>
<accession>A0ABQ8LCZ6</accession>
<protein>
    <submittedName>
        <fullName evidence="2">RNA-directed DNA polymerase from mobile element jockey</fullName>
    </submittedName>
</protein>
<dbReference type="SUPFAM" id="SSF56672">
    <property type="entry name" value="DNA/RNA polymerases"/>
    <property type="match status" value="1"/>
</dbReference>
<keyword evidence="2" id="KW-0548">Nucleotidyltransferase</keyword>
<gene>
    <name evidence="2" type="ORF">H4Q32_018224</name>
</gene>
<evidence type="ECO:0000259" key="1">
    <source>
        <dbReference type="PROSITE" id="PS50878"/>
    </source>
</evidence>
<dbReference type="GO" id="GO:0003964">
    <property type="term" value="F:RNA-directed DNA polymerase activity"/>
    <property type="evidence" value="ECO:0007669"/>
    <property type="project" value="UniProtKB-KW"/>
</dbReference>
<feature type="domain" description="Reverse transcriptase" evidence="1">
    <location>
        <begin position="153"/>
        <end position="354"/>
    </location>
</feature>
<proteinExistence type="predicted"/>